<protein>
    <submittedName>
        <fullName evidence="1">Uncharacterized protein</fullName>
    </submittedName>
</protein>
<dbReference type="AlphaFoldDB" id="A0A1T4VU17"/>
<proteinExistence type="predicted"/>
<evidence type="ECO:0000313" key="2">
    <source>
        <dbReference type="Proteomes" id="UP000190814"/>
    </source>
</evidence>
<name>A0A1T4VU17_9FIRM</name>
<sequence>MGIWGPDSPVDDLFDYDNDGELDIFETSLRDDFLNESDDDYDDDDDDDYD</sequence>
<dbReference type="RefSeq" id="WP_159444341.1">
    <property type="nucleotide sequence ID" value="NZ_FUXZ01000009.1"/>
</dbReference>
<organism evidence="1 2">
    <name type="scientific">Eubacterium uniforme</name>
    <dbReference type="NCBI Taxonomy" id="39495"/>
    <lineage>
        <taxon>Bacteria</taxon>
        <taxon>Bacillati</taxon>
        <taxon>Bacillota</taxon>
        <taxon>Clostridia</taxon>
        <taxon>Eubacteriales</taxon>
        <taxon>Eubacteriaceae</taxon>
        <taxon>Eubacterium</taxon>
    </lineage>
</organism>
<dbReference type="Proteomes" id="UP000190814">
    <property type="component" value="Unassembled WGS sequence"/>
</dbReference>
<keyword evidence="2" id="KW-1185">Reference proteome</keyword>
<evidence type="ECO:0000313" key="1">
    <source>
        <dbReference type="EMBL" id="SKA68456.1"/>
    </source>
</evidence>
<accession>A0A1T4VU17</accession>
<dbReference type="EMBL" id="FUXZ01000009">
    <property type="protein sequence ID" value="SKA68456.1"/>
    <property type="molecule type" value="Genomic_DNA"/>
</dbReference>
<reference evidence="1 2" key="1">
    <citation type="submission" date="2017-02" db="EMBL/GenBank/DDBJ databases">
        <authorList>
            <person name="Peterson S.W."/>
        </authorList>
    </citation>
    <scope>NUCLEOTIDE SEQUENCE [LARGE SCALE GENOMIC DNA]</scope>
    <source>
        <strain evidence="1 2">ATCC 35992</strain>
    </source>
</reference>
<gene>
    <name evidence="1" type="ORF">SAMN02745111_01586</name>
</gene>